<feature type="domain" description="Insertion element IS402-like" evidence="2">
    <location>
        <begin position="11"/>
        <end position="75"/>
    </location>
</feature>
<reference evidence="3 4" key="1">
    <citation type="submission" date="2016-08" db="EMBL/GenBank/DDBJ databases">
        <title>Evolution of the type three secretion system and type three effector repertoires in Xanthomonas.</title>
        <authorList>
            <person name="Merda D."/>
            <person name="Briand M."/>
            <person name="Bosis E."/>
            <person name="Rousseau C."/>
            <person name="Portier P."/>
            <person name="Jacques M.-A."/>
            <person name="Fischer-Le Saux M."/>
        </authorList>
    </citation>
    <scope>NUCLEOTIDE SEQUENCE [LARGE SCALE GENOMIC DNA]</scope>
    <source>
        <strain evidence="3 4">CFBP 4691</strain>
    </source>
</reference>
<dbReference type="EMBL" id="MIGX01000017">
    <property type="protein sequence ID" value="PPT92029.1"/>
    <property type="molecule type" value="Genomic_DNA"/>
</dbReference>
<organism evidence="3 4">
    <name type="scientific">Xanthomonas theicola</name>
    <dbReference type="NCBI Taxonomy" id="56464"/>
    <lineage>
        <taxon>Bacteria</taxon>
        <taxon>Pseudomonadati</taxon>
        <taxon>Pseudomonadota</taxon>
        <taxon>Gammaproteobacteria</taxon>
        <taxon>Lysobacterales</taxon>
        <taxon>Lysobacteraceae</taxon>
        <taxon>Xanthomonas</taxon>
    </lineage>
</organism>
<dbReference type="NCBIfam" id="NF033580">
    <property type="entry name" value="transpos_IS5_3"/>
    <property type="match status" value="1"/>
</dbReference>
<dbReference type="GO" id="GO:0004803">
    <property type="term" value="F:transposase activity"/>
    <property type="evidence" value="ECO:0007669"/>
    <property type="project" value="InterPro"/>
</dbReference>
<feature type="domain" description="Transposase IS4-like" evidence="1">
    <location>
        <begin position="105"/>
        <end position="263"/>
    </location>
</feature>
<gene>
    <name evidence="3" type="ORF">XthCFBP4691_05510</name>
</gene>
<dbReference type="Pfam" id="PF01609">
    <property type="entry name" value="DDE_Tnp_1"/>
    <property type="match status" value="1"/>
</dbReference>
<comment type="caution">
    <text evidence="3">The sequence shown here is derived from an EMBL/GenBank/DDBJ whole genome shotgun (WGS) entry which is preliminary data.</text>
</comment>
<dbReference type="GO" id="GO:0006313">
    <property type="term" value="P:DNA transposition"/>
    <property type="evidence" value="ECO:0007669"/>
    <property type="project" value="InterPro"/>
</dbReference>
<dbReference type="Pfam" id="PF13340">
    <property type="entry name" value="DUF4096"/>
    <property type="match status" value="1"/>
</dbReference>
<dbReference type="PANTHER" id="PTHR30007:SF0">
    <property type="entry name" value="TRANSPOSASE"/>
    <property type="match status" value="1"/>
</dbReference>
<accession>A0A2S6ZIN2</accession>
<keyword evidence="4" id="KW-1185">Reference proteome</keyword>
<evidence type="ECO:0000259" key="2">
    <source>
        <dbReference type="Pfam" id="PF13340"/>
    </source>
</evidence>
<sequence>MHKKTYPSDMSRDRFEQILPVLEQARKRTKPRSVDLYGMWCAALYLLRTGCQWRALPSDFPKWRTLHSYFAKWSELDDEGVSLLERTLKKSQVGVARETQEPSADSTFLIVDAQRVKNADTAGQKGYDAGKKVSGIKRRIAVDTQGLPHAIAVTTAEVTDRKGALQALGRCKSNLGQVQSLLGDSGYTGEPFAEGMREVLGEQVTVQIAKRSKLHTFKIMPKRWIVERSFAWREKNRRLWKNCERKRNTSLQFIHPAFLALLLKRS</sequence>
<dbReference type="Proteomes" id="UP000239898">
    <property type="component" value="Unassembled WGS sequence"/>
</dbReference>
<dbReference type="RefSeq" id="WP_128419537.1">
    <property type="nucleotide sequence ID" value="NZ_CP049017.1"/>
</dbReference>
<dbReference type="GO" id="GO:0003677">
    <property type="term" value="F:DNA binding"/>
    <property type="evidence" value="ECO:0007669"/>
    <property type="project" value="InterPro"/>
</dbReference>
<proteinExistence type="predicted"/>
<evidence type="ECO:0000313" key="4">
    <source>
        <dbReference type="Proteomes" id="UP000239898"/>
    </source>
</evidence>
<evidence type="ECO:0000259" key="1">
    <source>
        <dbReference type="Pfam" id="PF01609"/>
    </source>
</evidence>
<evidence type="ECO:0000313" key="3">
    <source>
        <dbReference type="EMBL" id="PPT92029.1"/>
    </source>
</evidence>
<dbReference type="InterPro" id="IPR025161">
    <property type="entry name" value="IS402-like_dom"/>
</dbReference>
<dbReference type="InterPro" id="IPR002559">
    <property type="entry name" value="Transposase_11"/>
</dbReference>
<protein>
    <submittedName>
        <fullName evidence="3">IS5/IS1182 family transposase</fullName>
    </submittedName>
</protein>
<dbReference type="AlphaFoldDB" id="A0A2S6ZIN2"/>
<dbReference type="PANTHER" id="PTHR30007">
    <property type="entry name" value="PHP DOMAIN PROTEIN"/>
    <property type="match status" value="1"/>
</dbReference>
<name>A0A2S6ZIN2_9XANT</name>
<dbReference type="OrthoDB" id="1551210at2"/>